<dbReference type="PANTHER" id="PTHR33993">
    <property type="entry name" value="GLYOXALASE-RELATED"/>
    <property type="match status" value="1"/>
</dbReference>
<dbReference type="PROSITE" id="PS51819">
    <property type="entry name" value="VOC"/>
    <property type="match status" value="1"/>
</dbReference>
<dbReference type="Gene3D" id="3.10.180.10">
    <property type="entry name" value="2,3-Dihydroxybiphenyl 1,2-Dioxygenase, domain 1"/>
    <property type="match status" value="1"/>
</dbReference>
<name>A0A291QPT9_9BACT</name>
<sequence length="127" mass="14199">MEIPKNSISWFEIPVKDFERARDFYSAIFQFELQEIKMGINRLGFFPVKAEGIGGAIVQGPDYISSQRGSLLYLTAEPDLLEVLDRIPDAGGKIELGKTPLSLDQQLGYFAIFYDTEGNRLALYSAG</sequence>
<dbReference type="RefSeq" id="WP_098192337.1">
    <property type="nucleotide sequence ID" value="NZ_CP023777.1"/>
</dbReference>
<dbReference type="InterPro" id="IPR037523">
    <property type="entry name" value="VOC_core"/>
</dbReference>
<dbReference type="SUPFAM" id="SSF54593">
    <property type="entry name" value="Glyoxalase/Bleomycin resistance protein/Dihydroxybiphenyl dioxygenase"/>
    <property type="match status" value="1"/>
</dbReference>
<dbReference type="AlphaFoldDB" id="A0A291QPT9"/>
<evidence type="ECO:0000313" key="2">
    <source>
        <dbReference type="EMBL" id="ATL45947.1"/>
    </source>
</evidence>
<dbReference type="Proteomes" id="UP000220133">
    <property type="component" value="Chromosome"/>
</dbReference>
<protein>
    <recommendedName>
        <fullName evidence="1">VOC domain-containing protein</fullName>
    </recommendedName>
</protein>
<accession>A0A291QPT9</accession>
<dbReference type="KEGG" id="cbae:COR50_01535"/>
<keyword evidence="3" id="KW-1185">Reference proteome</keyword>
<dbReference type="InterPro" id="IPR029068">
    <property type="entry name" value="Glyas_Bleomycin-R_OHBP_Dase"/>
</dbReference>
<gene>
    <name evidence="2" type="ORF">COR50_01535</name>
</gene>
<proteinExistence type="predicted"/>
<dbReference type="CDD" id="cd07247">
    <property type="entry name" value="SgaA_N_like"/>
    <property type="match status" value="1"/>
</dbReference>
<dbReference type="InterPro" id="IPR052164">
    <property type="entry name" value="Anthracycline_SecMetBiosynth"/>
</dbReference>
<dbReference type="Pfam" id="PF00903">
    <property type="entry name" value="Glyoxalase"/>
    <property type="match status" value="1"/>
</dbReference>
<feature type="domain" description="VOC" evidence="1">
    <location>
        <begin position="7"/>
        <end position="126"/>
    </location>
</feature>
<dbReference type="InterPro" id="IPR004360">
    <property type="entry name" value="Glyas_Fos-R_dOase_dom"/>
</dbReference>
<dbReference type="PANTHER" id="PTHR33993:SF2">
    <property type="entry name" value="VOC DOMAIN-CONTAINING PROTEIN"/>
    <property type="match status" value="1"/>
</dbReference>
<evidence type="ECO:0000313" key="3">
    <source>
        <dbReference type="Proteomes" id="UP000220133"/>
    </source>
</evidence>
<dbReference type="OrthoDB" id="9804235at2"/>
<dbReference type="EMBL" id="CP023777">
    <property type="protein sequence ID" value="ATL45947.1"/>
    <property type="molecule type" value="Genomic_DNA"/>
</dbReference>
<reference evidence="2 3" key="1">
    <citation type="submission" date="2017-10" db="EMBL/GenBank/DDBJ databases">
        <title>Paenichitinophaga pekingensis gen. nov., sp. nov., isolated from activated sludge.</title>
        <authorList>
            <person name="Jin D."/>
            <person name="Kong X."/>
            <person name="Deng Y."/>
            <person name="Bai Z."/>
        </authorList>
    </citation>
    <scope>NUCLEOTIDE SEQUENCE [LARGE SCALE GENOMIC DNA]</scope>
    <source>
        <strain evidence="2 3">13</strain>
    </source>
</reference>
<organism evidence="2 3">
    <name type="scientific">Chitinophaga caeni</name>
    <dbReference type="NCBI Taxonomy" id="2029983"/>
    <lineage>
        <taxon>Bacteria</taxon>
        <taxon>Pseudomonadati</taxon>
        <taxon>Bacteroidota</taxon>
        <taxon>Chitinophagia</taxon>
        <taxon>Chitinophagales</taxon>
        <taxon>Chitinophagaceae</taxon>
        <taxon>Chitinophaga</taxon>
    </lineage>
</organism>
<evidence type="ECO:0000259" key="1">
    <source>
        <dbReference type="PROSITE" id="PS51819"/>
    </source>
</evidence>